<reference evidence="1 2" key="1">
    <citation type="submission" date="2016-08" db="EMBL/GenBank/DDBJ databases">
        <title>A Parts List for Fungal Cellulosomes Revealed by Comparative Genomics.</title>
        <authorList>
            <consortium name="DOE Joint Genome Institute"/>
            <person name="Haitjema C.H."/>
            <person name="Gilmore S.P."/>
            <person name="Henske J.K."/>
            <person name="Solomon K.V."/>
            <person name="De Groot R."/>
            <person name="Kuo A."/>
            <person name="Mondo S.J."/>
            <person name="Salamov A.A."/>
            <person name="Labutti K."/>
            <person name="Zhao Z."/>
            <person name="Chiniquy J."/>
            <person name="Barry K."/>
            <person name="Brewer H.M."/>
            <person name="Purvine S.O."/>
            <person name="Wright A.T."/>
            <person name="Boxma B."/>
            <person name="Van Alen T."/>
            <person name="Hackstein J.H."/>
            <person name="Baker S.E."/>
            <person name="Grigoriev I.V."/>
            <person name="O'Malley M.A."/>
        </authorList>
    </citation>
    <scope>NUCLEOTIDE SEQUENCE [LARGE SCALE GENOMIC DNA]</scope>
    <source>
        <strain evidence="1 2">S4</strain>
    </source>
</reference>
<dbReference type="Proteomes" id="UP000193944">
    <property type="component" value="Unassembled WGS sequence"/>
</dbReference>
<dbReference type="AlphaFoldDB" id="A0A1Y1XH58"/>
<dbReference type="GO" id="GO:0005737">
    <property type="term" value="C:cytoplasm"/>
    <property type="evidence" value="ECO:0007669"/>
    <property type="project" value="TreeGrafter"/>
</dbReference>
<evidence type="ECO:0008006" key="3">
    <source>
        <dbReference type="Google" id="ProtNLM"/>
    </source>
</evidence>
<sequence length="261" mass="30421">MISHLSIIFKKHLIIVAGHGISKTINEVPTEVDKWNIKPFQTEEINTFISHIITGILVAKYNKNSTLIFSGGQTQNIAGPLTEGQSYWYIANSMNWLNLENIKERTTSEEFAKDSYENLIFSICRYHEFTGKYPKFITLISYPYKHYRFFNLHLKAIKYPENKFQFIGMTYDLIDEGTPSLIFPPKITELPDDLPDFELNHSISNFKTDPYGCKGVLLQKKKDRNPFNRYSSYSSSCPELKEILEFCNTNEIKNEIKWDEI</sequence>
<protein>
    <recommendedName>
        <fullName evidence="3">DUF218 domain-containing protein</fullName>
    </recommendedName>
</protein>
<keyword evidence="2" id="KW-1185">Reference proteome</keyword>
<dbReference type="PANTHER" id="PTHR28110">
    <property type="entry name" value="TRANSMEMBRANE PROTEIN"/>
    <property type="match status" value="1"/>
</dbReference>
<accession>A0A1Y1XH58</accession>
<dbReference type="OrthoDB" id="4347at2759"/>
<evidence type="ECO:0000313" key="2">
    <source>
        <dbReference type="Proteomes" id="UP000193944"/>
    </source>
</evidence>
<proteinExistence type="predicted"/>
<gene>
    <name evidence="1" type="ORF">BCR32DRAFT_200321</name>
</gene>
<dbReference type="EMBL" id="MCFG01000041">
    <property type="protein sequence ID" value="ORX85065.1"/>
    <property type="molecule type" value="Genomic_DNA"/>
</dbReference>
<comment type="caution">
    <text evidence="1">The sequence shown here is derived from an EMBL/GenBank/DDBJ whole genome shotgun (WGS) entry which is preliminary data.</text>
</comment>
<dbReference type="STRING" id="1754192.A0A1Y1XH58"/>
<reference evidence="1 2" key="2">
    <citation type="submission" date="2016-08" db="EMBL/GenBank/DDBJ databases">
        <title>Pervasive Adenine N6-methylation of Active Genes in Fungi.</title>
        <authorList>
            <consortium name="DOE Joint Genome Institute"/>
            <person name="Mondo S.J."/>
            <person name="Dannebaum R.O."/>
            <person name="Kuo R.C."/>
            <person name="Labutti K."/>
            <person name="Haridas S."/>
            <person name="Kuo A."/>
            <person name="Salamov A."/>
            <person name="Ahrendt S.R."/>
            <person name="Lipzen A."/>
            <person name="Sullivan W."/>
            <person name="Andreopoulos W.B."/>
            <person name="Clum A."/>
            <person name="Lindquist E."/>
            <person name="Daum C."/>
            <person name="Ramamoorthy G.K."/>
            <person name="Gryganskyi A."/>
            <person name="Culley D."/>
            <person name="Magnuson J.K."/>
            <person name="James T.Y."/>
            <person name="O'Malley M.A."/>
            <person name="Stajich J.E."/>
            <person name="Spatafora J.W."/>
            <person name="Visel A."/>
            <person name="Grigoriev I.V."/>
        </authorList>
    </citation>
    <scope>NUCLEOTIDE SEQUENCE [LARGE SCALE GENOMIC DNA]</scope>
    <source>
        <strain evidence="1 2">S4</strain>
    </source>
</reference>
<organism evidence="1 2">
    <name type="scientific">Anaeromyces robustus</name>
    <dbReference type="NCBI Taxonomy" id="1754192"/>
    <lineage>
        <taxon>Eukaryota</taxon>
        <taxon>Fungi</taxon>
        <taxon>Fungi incertae sedis</taxon>
        <taxon>Chytridiomycota</taxon>
        <taxon>Chytridiomycota incertae sedis</taxon>
        <taxon>Neocallimastigomycetes</taxon>
        <taxon>Neocallimastigales</taxon>
        <taxon>Neocallimastigaceae</taxon>
        <taxon>Anaeromyces</taxon>
    </lineage>
</organism>
<dbReference type="PANTHER" id="PTHR28110:SF1">
    <property type="entry name" value="TRANSMEMBRANE PROTEIN"/>
    <property type="match status" value="1"/>
</dbReference>
<dbReference type="InterPro" id="IPR055323">
    <property type="entry name" value="C57A10.07/YOR238W"/>
</dbReference>
<evidence type="ECO:0000313" key="1">
    <source>
        <dbReference type="EMBL" id="ORX85065.1"/>
    </source>
</evidence>
<name>A0A1Y1XH58_9FUNG</name>